<evidence type="ECO:0000313" key="4">
    <source>
        <dbReference type="Proteomes" id="UP000078343"/>
    </source>
</evidence>
<dbReference type="STRING" id="1367422.A0A178Z2K4"/>
<sequence>MDTLPSLGTSLADIIPPTYGIYAPLLMKNTDAIRSTTRRTYAYGKHPRQFLDLYSPSSENSRRLNNHSVLIFLYGGGLARGNRVDPDFAEGLSYANVGHFFSEQLGIQVVIPDYRLLTHGATFPSGGEDLALVVEWVSDHLSGNRRSLDVLLMGHSAGGLHLATYLMAPEFASRRNILTGEGLGGANLKAVILLSVPLTFEDATGTRRENFETYYGKDLARHSPLALLEDGLKGESLNYLMDVSVAILTCSLDPEVEILAPTAAFVKAWQHSALSTQLAVVKVDSHNHFSPVLSLGTGIPREELWGQQLIDFIIGASEKESA</sequence>
<dbReference type="PANTHER" id="PTHR48081">
    <property type="entry name" value="AB HYDROLASE SUPERFAMILY PROTEIN C4A8.06C"/>
    <property type="match status" value="1"/>
</dbReference>
<organism evidence="3 4">
    <name type="scientific">Fonsecaea erecta</name>
    <dbReference type="NCBI Taxonomy" id="1367422"/>
    <lineage>
        <taxon>Eukaryota</taxon>
        <taxon>Fungi</taxon>
        <taxon>Dikarya</taxon>
        <taxon>Ascomycota</taxon>
        <taxon>Pezizomycotina</taxon>
        <taxon>Eurotiomycetes</taxon>
        <taxon>Chaetothyriomycetidae</taxon>
        <taxon>Chaetothyriales</taxon>
        <taxon>Herpotrichiellaceae</taxon>
        <taxon>Fonsecaea</taxon>
    </lineage>
</organism>
<dbReference type="PANTHER" id="PTHR48081:SF33">
    <property type="entry name" value="KYNURENINE FORMAMIDASE"/>
    <property type="match status" value="1"/>
</dbReference>
<keyword evidence="1" id="KW-0378">Hydrolase</keyword>
<evidence type="ECO:0000256" key="1">
    <source>
        <dbReference type="ARBA" id="ARBA00022801"/>
    </source>
</evidence>
<reference evidence="3 4" key="1">
    <citation type="submission" date="2016-04" db="EMBL/GenBank/DDBJ databases">
        <title>Draft genome of Fonsecaea erecta CBS 125763.</title>
        <authorList>
            <person name="Weiss V.A."/>
            <person name="Vicente V.A."/>
            <person name="Raittz R.T."/>
            <person name="Moreno L.F."/>
            <person name="De Souza E.M."/>
            <person name="Pedrosa F.O."/>
            <person name="Steffens M.B."/>
            <person name="Faoro H."/>
            <person name="Tadra-Sfeir M.Z."/>
            <person name="Najafzadeh M.J."/>
            <person name="Felipe M.S."/>
            <person name="Teixeira M."/>
            <person name="Sun J."/>
            <person name="Xi L."/>
            <person name="Gomes R."/>
            <person name="De Azevedo C.M."/>
            <person name="Salgado C.G."/>
            <person name="Da Silva M.B."/>
            <person name="Nascimento M.F."/>
            <person name="Queiroz-Telles F."/>
            <person name="Attili D.S."/>
            <person name="Gorbushina A."/>
        </authorList>
    </citation>
    <scope>NUCLEOTIDE SEQUENCE [LARGE SCALE GENOMIC DNA]</scope>
    <source>
        <strain evidence="3 4">CBS 125763</strain>
    </source>
</reference>
<dbReference type="SUPFAM" id="SSF53474">
    <property type="entry name" value="alpha/beta-Hydrolases"/>
    <property type="match status" value="1"/>
</dbReference>
<accession>A0A178Z2K4</accession>
<dbReference type="EMBL" id="LVYI01000030">
    <property type="protein sequence ID" value="OAP53741.1"/>
    <property type="molecule type" value="Genomic_DNA"/>
</dbReference>
<proteinExistence type="predicted"/>
<protein>
    <recommendedName>
        <fullName evidence="2">BD-FAE-like domain-containing protein</fullName>
    </recommendedName>
</protein>
<dbReference type="OrthoDB" id="433474at2759"/>
<gene>
    <name evidence="3" type="ORF">AYL99_12079</name>
</gene>
<dbReference type="Proteomes" id="UP000078343">
    <property type="component" value="Unassembled WGS sequence"/>
</dbReference>
<evidence type="ECO:0000259" key="2">
    <source>
        <dbReference type="Pfam" id="PF20434"/>
    </source>
</evidence>
<comment type="caution">
    <text evidence="3">The sequence shown here is derived from an EMBL/GenBank/DDBJ whole genome shotgun (WGS) entry which is preliminary data.</text>
</comment>
<evidence type="ECO:0000313" key="3">
    <source>
        <dbReference type="EMBL" id="OAP53741.1"/>
    </source>
</evidence>
<dbReference type="AlphaFoldDB" id="A0A178Z2K4"/>
<dbReference type="InterPro" id="IPR050300">
    <property type="entry name" value="GDXG_lipolytic_enzyme"/>
</dbReference>
<dbReference type="Pfam" id="PF20434">
    <property type="entry name" value="BD-FAE"/>
    <property type="match status" value="1"/>
</dbReference>
<name>A0A178Z2K4_9EURO</name>
<feature type="domain" description="BD-FAE-like" evidence="2">
    <location>
        <begin position="51"/>
        <end position="165"/>
    </location>
</feature>
<dbReference type="RefSeq" id="XP_018687108.1">
    <property type="nucleotide sequence ID" value="XM_018843561.1"/>
</dbReference>
<dbReference type="InterPro" id="IPR049492">
    <property type="entry name" value="BD-FAE-like_dom"/>
</dbReference>
<dbReference type="Gene3D" id="3.40.50.1820">
    <property type="entry name" value="alpha/beta hydrolase"/>
    <property type="match status" value="1"/>
</dbReference>
<dbReference type="GeneID" id="30016245"/>
<dbReference type="InterPro" id="IPR029058">
    <property type="entry name" value="AB_hydrolase_fold"/>
</dbReference>
<keyword evidence="4" id="KW-1185">Reference proteome</keyword>
<dbReference type="GO" id="GO:0016787">
    <property type="term" value="F:hydrolase activity"/>
    <property type="evidence" value="ECO:0007669"/>
    <property type="project" value="UniProtKB-KW"/>
</dbReference>